<evidence type="ECO:0008006" key="4">
    <source>
        <dbReference type="Google" id="ProtNLM"/>
    </source>
</evidence>
<organism evidence="2 3">
    <name type="scientific">Asparagus officinalis</name>
    <name type="common">Garden asparagus</name>
    <dbReference type="NCBI Taxonomy" id="4686"/>
    <lineage>
        <taxon>Eukaryota</taxon>
        <taxon>Viridiplantae</taxon>
        <taxon>Streptophyta</taxon>
        <taxon>Embryophyta</taxon>
        <taxon>Tracheophyta</taxon>
        <taxon>Spermatophyta</taxon>
        <taxon>Magnoliopsida</taxon>
        <taxon>Liliopsida</taxon>
        <taxon>Asparagales</taxon>
        <taxon>Asparagaceae</taxon>
        <taxon>Asparagoideae</taxon>
        <taxon>Asparagus</taxon>
    </lineage>
</organism>
<name>A0A5P1EGF4_ASPOF</name>
<dbReference type="PANTHER" id="PTHR31284:SF24">
    <property type="entry name" value="ACID PHOSPHATASE"/>
    <property type="match status" value="1"/>
</dbReference>
<dbReference type="OMA" id="MGDQWSS"/>
<sequence>MCTECRLFTDADLESAIATCMGYKAKDLLRFILEHIKDKMVELLLEVRYDIKLNNAFLAEDKHVPMYEQMASKYSVKYIAGGEGYTWNILDYFGRRRDGLGMSLKNYCESWKLNVELHNVRDFDEVPAECVDIISKYLSSSQFKADVQRVADESTLFLTEAFALGGDGKDAWIFDVDDTLLSNVPYYKKINFGYNSSLLNSLEANRTSLEKWMDERKAPAVEHMRDLYHEIRGRGLKIFIISSRKEHLRDATVNNLVKAGYRGWTELILRCDKDGYDGVKKFKAEQRKRLVSKGYRLWGVVGDQWSSLGGHPHARRTFKIPNPMYYVA</sequence>
<dbReference type="NCBIfam" id="TIGR01675">
    <property type="entry name" value="plant-AP"/>
    <property type="match status" value="1"/>
</dbReference>
<dbReference type="InterPro" id="IPR023214">
    <property type="entry name" value="HAD_sf"/>
</dbReference>
<dbReference type="AlphaFoldDB" id="A0A5P1EGF4"/>
<proteinExistence type="predicted"/>
<evidence type="ECO:0000313" key="3">
    <source>
        <dbReference type="Proteomes" id="UP000243459"/>
    </source>
</evidence>
<dbReference type="PANTHER" id="PTHR31284">
    <property type="entry name" value="ACID PHOSPHATASE-LIKE PROTEIN"/>
    <property type="match status" value="1"/>
</dbReference>
<accession>A0A5P1EGF4</accession>
<dbReference type="InterPro" id="IPR010028">
    <property type="entry name" value="Acid_phosphatase_pln"/>
</dbReference>
<dbReference type="InterPro" id="IPR036412">
    <property type="entry name" value="HAD-like_sf"/>
</dbReference>
<dbReference type="Gramene" id="ONK63909">
    <property type="protein sequence ID" value="ONK63909"/>
    <property type="gene ID" value="A4U43_C07F20170"/>
</dbReference>
<protein>
    <recommendedName>
        <fullName evidence="4">Acid phosphatase</fullName>
    </recommendedName>
</protein>
<keyword evidence="3" id="KW-1185">Reference proteome</keyword>
<reference evidence="3" key="1">
    <citation type="journal article" date="2017" name="Nat. Commun.">
        <title>The asparagus genome sheds light on the origin and evolution of a young Y chromosome.</title>
        <authorList>
            <person name="Harkess A."/>
            <person name="Zhou J."/>
            <person name="Xu C."/>
            <person name="Bowers J.E."/>
            <person name="Van der Hulst R."/>
            <person name="Ayyampalayam S."/>
            <person name="Mercati F."/>
            <person name="Riccardi P."/>
            <person name="McKain M.R."/>
            <person name="Kakrana A."/>
            <person name="Tang H."/>
            <person name="Ray J."/>
            <person name="Groenendijk J."/>
            <person name="Arikit S."/>
            <person name="Mathioni S.M."/>
            <person name="Nakano M."/>
            <person name="Shan H."/>
            <person name="Telgmann-Rauber A."/>
            <person name="Kanno A."/>
            <person name="Yue Z."/>
            <person name="Chen H."/>
            <person name="Li W."/>
            <person name="Chen Y."/>
            <person name="Xu X."/>
            <person name="Zhang Y."/>
            <person name="Luo S."/>
            <person name="Chen H."/>
            <person name="Gao J."/>
            <person name="Mao Z."/>
            <person name="Pires J.C."/>
            <person name="Luo M."/>
            <person name="Kudrna D."/>
            <person name="Wing R.A."/>
            <person name="Meyers B.C."/>
            <person name="Yi K."/>
            <person name="Kong H."/>
            <person name="Lavrijsen P."/>
            <person name="Sunseri F."/>
            <person name="Falavigna A."/>
            <person name="Ye Y."/>
            <person name="Leebens-Mack J.H."/>
            <person name="Chen G."/>
        </authorList>
    </citation>
    <scope>NUCLEOTIDE SEQUENCE [LARGE SCALE GENOMIC DNA]</scope>
    <source>
        <strain evidence="3">cv. DH0086</strain>
    </source>
</reference>
<gene>
    <name evidence="2" type="ORF">A4U43_C07F20170</name>
</gene>
<keyword evidence="1" id="KW-0732">Signal</keyword>
<dbReference type="InterPro" id="IPR005519">
    <property type="entry name" value="Acid_phosphat_B-like"/>
</dbReference>
<dbReference type="Pfam" id="PF03767">
    <property type="entry name" value="Acid_phosphat_B"/>
    <property type="match status" value="1"/>
</dbReference>
<dbReference type="GO" id="GO:0003993">
    <property type="term" value="F:acid phosphatase activity"/>
    <property type="evidence" value="ECO:0007669"/>
    <property type="project" value="InterPro"/>
</dbReference>
<dbReference type="Gene3D" id="3.40.50.1000">
    <property type="entry name" value="HAD superfamily/HAD-like"/>
    <property type="match status" value="1"/>
</dbReference>
<evidence type="ECO:0000313" key="2">
    <source>
        <dbReference type="EMBL" id="ONK63909.1"/>
    </source>
</evidence>
<evidence type="ECO:0000256" key="1">
    <source>
        <dbReference type="ARBA" id="ARBA00022729"/>
    </source>
</evidence>
<dbReference type="SUPFAM" id="SSF56784">
    <property type="entry name" value="HAD-like"/>
    <property type="match status" value="1"/>
</dbReference>
<dbReference type="EMBL" id="CM007387">
    <property type="protein sequence ID" value="ONK63909.1"/>
    <property type="molecule type" value="Genomic_DNA"/>
</dbReference>
<dbReference type="Proteomes" id="UP000243459">
    <property type="component" value="Chromosome 7"/>
</dbReference>
<dbReference type="Gene3D" id="3.30.1110.10">
    <property type="match status" value="1"/>
</dbReference>